<evidence type="ECO:0000313" key="1">
    <source>
        <dbReference type="EMBL" id="RXJ67619.1"/>
    </source>
</evidence>
<evidence type="ECO:0000313" key="2">
    <source>
        <dbReference type="Proteomes" id="UP000290172"/>
    </source>
</evidence>
<dbReference type="RefSeq" id="WP_128981521.1">
    <property type="nucleotide sequence ID" value="NZ_PDKJ01000008.1"/>
</dbReference>
<name>A0A4Q0YF09_9BACT</name>
<comment type="caution">
    <text evidence="1">The sequence shown here is derived from an EMBL/GenBank/DDBJ whole genome shotgun (WGS) entry which is preliminary data.</text>
</comment>
<dbReference type="Proteomes" id="UP000290172">
    <property type="component" value="Unassembled WGS sequence"/>
</dbReference>
<dbReference type="AlphaFoldDB" id="A0A4Q0YF09"/>
<proteinExistence type="predicted"/>
<dbReference type="EMBL" id="PDKJ01000008">
    <property type="protein sequence ID" value="RXJ67619.1"/>
    <property type="molecule type" value="Genomic_DNA"/>
</dbReference>
<organism evidence="1 2">
    <name type="scientific">Halarcobacter ebronensis</name>
    <dbReference type="NCBI Taxonomy" id="1462615"/>
    <lineage>
        <taxon>Bacteria</taxon>
        <taxon>Pseudomonadati</taxon>
        <taxon>Campylobacterota</taxon>
        <taxon>Epsilonproteobacteria</taxon>
        <taxon>Campylobacterales</taxon>
        <taxon>Arcobacteraceae</taxon>
        <taxon>Halarcobacter</taxon>
    </lineage>
</organism>
<protein>
    <submittedName>
        <fullName evidence="1">Uncharacterized protein</fullName>
    </submittedName>
</protein>
<reference evidence="1 2" key="1">
    <citation type="submission" date="2017-10" db="EMBL/GenBank/DDBJ databases">
        <title>Genomics of the genus Arcobacter.</title>
        <authorList>
            <person name="Perez-Cataluna A."/>
            <person name="Figueras M.J."/>
        </authorList>
    </citation>
    <scope>NUCLEOTIDE SEQUENCE [LARGE SCALE GENOMIC DNA]</scope>
    <source>
        <strain evidence="1 2">CECT 8993</strain>
    </source>
</reference>
<gene>
    <name evidence="1" type="ORF">CRV08_09625</name>
</gene>
<sequence>MKNSFVLLFTLILIFIFSLLCINIFETKAIASTNIINQHTYIQAKNHLKFLEEYILYLPTLESINKIEIPDESFNISANIKKVDEKYEIEMIVKNLDSNIRVYKKIFKNII</sequence>
<accession>A0A4Q0YF09</accession>